<keyword evidence="2" id="KW-0479">Metal-binding</keyword>
<keyword evidence="8" id="KW-1185">Reference proteome</keyword>
<dbReference type="PANTHER" id="PTHR30468">
    <property type="entry name" value="ALPHA-KETOGLUTARATE-DEPENDENT SULFONATE DIOXYGENASE"/>
    <property type="match status" value="1"/>
</dbReference>
<dbReference type="InterPro" id="IPR003819">
    <property type="entry name" value="TauD/TfdA-like"/>
</dbReference>
<evidence type="ECO:0000256" key="2">
    <source>
        <dbReference type="ARBA" id="ARBA00022723"/>
    </source>
</evidence>
<keyword evidence="4" id="KW-0560">Oxidoreductase</keyword>
<gene>
    <name evidence="7" type="ORF">Sphch_3611</name>
</gene>
<comment type="similarity">
    <text evidence="1">Belongs to the TfdA dioxygenase family.</text>
</comment>
<evidence type="ECO:0000313" key="8">
    <source>
        <dbReference type="Proteomes" id="UP000007150"/>
    </source>
</evidence>
<feature type="domain" description="TauD/TfdA-like" evidence="6">
    <location>
        <begin position="31"/>
        <end position="306"/>
    </location>
</feature>
<dbReference type="Gene3D" id="3.60.130.10">
    <property type="entry name" value="Clavaminate synthase-like"/>
    <property type="match status" value="1"/>
</dbReference>
<protein>
    <submittedName>
        <fullName evidence="7">Taurine catabolism dioxygenase TauD/TfdA</fullName>
    </submittedName>
</protein>
<evidence type="ECO:0000256" key="4">
    <source>
        <dbReference type="ARBA" id="ARBA00023002"/>
    </source>
</evidence>
<evidence type="ECO:0000313" key="7">
    <source>
        <dbReference type="EMBL" id="AEG51201.1"/>
    </source>
</evidence>
<proteinExistence type="inferred from homology"/>
<keyword evidence="5" id="KW-0408">Iron</keyword>
<organism evidence="7 8">
    <name type="scientific">Sphingobium chlorophenolicum L-1</name>
    <dbReference type="NCBI Taxonomy" id="690566"/>
    <lineage>
        <taxon>Bacteria</taxon>
        <taxon>Pseudomonadati</taxon>
        <taxon>Pseudomonadota</taxon>
        <taxon>Alphaproteobacteria</taxon>
        <taxon>Sphingomonadales</taxon>
        <taxon>Sphingomonadaceae</taxon>
        <taxon>Sphingobium</taxon>
    </lineage>
</organism>
<evidence type="ECO:0000259" key="6">
    <source>
        <dbReference type="Pfam" id="PF02668"/>
    </source>
</evidence>
<evidence type="ECO:0000256" key="5">
    <source>
        <dbReference type="ARBA" id="ARBA00023004"/>
    </source>
</evidence>
<dbReference type="AlphaFoldDB" id="F6F0Y5"/>
<name>F6F0Y5_SPHCR</name>
<dbReference type="Proteomes" id="UP000007150">
    <property type="component" value="Chromosome 2"/>
</dbReference>
<dbReference type="InterPro" id="IPR042098">
    <property type="entry name" value="TauD-like_sf"/>
</dbReference>
<dbReference type="GO" id="GO:0000908">
    <property type="term" value="F:taurine dioxygenase activity"/>
    <property type="evidence" value="ECO:0007669"/>
    <property type="project" value="TreeGrafter"/>
</dbReference>
<dbReference type="PANTHER" id="PTHR30468:SF1">
    <property type="entry name" value="ALPHA-KETOGLUTARATE-DEPENDENT SULFONATE DIOXYGENASE"/>
    <property type="match status" value="1"/>
</dbReference>
<accession>F6F0Y5</accession>
<dbReference type="EMBL" id="CP002799">
    <property type="protein sequence ID" value="AEG51201.1"/>
    <property type="molecule type" value="Genomic_DNA"/>
</dbReference>
<dbReference type="InterPro" id="IPR051323">
    <property type="entry name" value="AtsK-like"/>
</dbReference>
<dbReference type="GO" id="GO:0006790">
    <property type="term" value="P:sulfur compound metabolic process"/>
    <property type="evidence" value="ECO:0007669"/>
    <property type="project" value="TreeGrafter"/>
</dbReference>
<keyword evidence="3 7" id="KW-0223">Dioxygenase</keyword>
<dbReference type="SUPFAM" id="SSF51197">
    <property type="entry name" value="Clavaminate synthase-like"/>
    <property type="match status" value="1"/>
</dbReference>
<dbReference type="KEGG" id="sch:Sphch_3611"/>
<evidence type="ECO:0000256" key="1">
    <source>
        <dbReference type="ARBA" id="ARBA00005896"/>
    </source>
</evidence>
<evidence type="ECO:0000256" key="3">
    <source>
        <dbReference type="ARBA" id="ARBA00022964"/>
    </source>
</evidence>
<dbReference type="STRING" id="690566.Sphch_3611"/>
<dbReference type="GO" id="GO:0005737">
    <property type="term" value="C:cytoplasm"/>
    <property type="evidence" value="ECO:0007669"/>
    <property type="project" value="TreeGrafter"/>
</dbReference>
<dbReference type="HOGENOM" id="CLU_036005_2_0_5"/>
<dbReference type="Pfam" id="PF02668">
    <property type="entry name" value="TauD"/>
    <property type="match status" value="1"/>
</dbReference>
<reference evidence="7 8" key="1">
    <citation type="submission" date="2011-05" db="EMBL/GenBank/DDBJ databases">
        <title>Complete sequence of chromosome 2 of Sphingobium chlorophenolicum L-1.</title>
        <authorList>
            <consortium name="US DOE Joint Genome Institute"/>
            <person name="Lucas S."/>
            <person name="Han J."/>
            <person name="Lapidus A."/>
            <person name="Cheng J.-F."/>
            <person name="Goodwin L."/>
            <person name="Pitluck S."/>
            <person name="Peters L."/>
            <person name="Daligault H."/>
            <person name="Han C."/>
            <person name="Tapia R."/>
            <person name="Land M."/>
            <person name="Hauser L."/>
            <person name="Kyrpides N."/>
            <person name="Ivanova N."/>
            <person name="Pagani I."/>
            <person name="Turner P."/>
            <person name="Copley S."/>
            <person name="Woyke T."/>
        </authorList>
    </citation>
    <scope>NUCLEOTIDE SEQUENCE [LARGE SCALE GENOMIC DNA]</scope>
    <source>
        <strain evidence="7 8">L-1</strain>
    </source>
</reference>
<sequence length="343" mass="39164">MRISARPYGWSRMVERNMLKEEVHEKAGLKVRALSSGFGAEIMGVDLSRPLDDATAAAIRDIWIEAGLLLIRDPNADDEAQMRLSRLFGEMEPAATADMNDPNNQFMMTLKYDPADDKPRFQTDYHFGGHDRAGYIPWHWDQSFMPTIVRGAVLRMEQPAAQLGRTGFIDAIEAYERLSPEMKDRIDGMEVVYHFVTDFLQCKYGVPADLRALPRDTPSGGAKYDFPPVVHPMVITQRETGRKALKISPLQAQYILGMDRAESDTLLAELAAHLTDERHAYFHDWQKNDMLVWDNWRMIHHAEGVPLNVSRSARRTTIMGDYAVGRYLDPTLDRNRTVKRIVD</sequence>
<dbReference type="GO" id="GO:0046872">
    <property type="term" value="F:metal ion binding"/>
    <property type="evidence" value="ECO:0007669"/>
    <property type="project" value="UniProtKB-KW"/>
</dbReference>